<comment type="cofactor">
    <cofactor evidence="1 10">
        <name>Mg(2+)</name>
        <dbReference type="ChEBI" id="CHEBI:18420"/>
    </cofactor>
</comment>
<keyword evidence="15" id="KW-1185">Reference proteome</keyword>
<evidence type="ECO:0000256" key="5">
    <source>
        <dbReference type="ARBA" id="ARBA00022694"/>
    </source>
</evidence>
<comment type="similarity">
    <text evidence="3 10 13">Belongs to the IPP transferase family.</text>
</comment>
<dbReference type="PANTHER" id="PTHR11088">
    <property type="entry name" value="TRNA DIMETHYLALLYLTRANSFERASE"/>
    <property type="match status" value="1"/>
</dbReference>
<keyword evidence="5 10" id="KW-0819">tRNA processing</keyword>
<dbReference type="EMBL" id="BNAJ01000001">
    <property type="protein sequence ID" value="GHF30714.1"/>
    <property type="molecule type" value="Genomic_DNA"/>
</dbReference>
<keyword evidence="6 10" id="KW-0547">Nucleotide-binding</keyword>
<dbReference type="InterPro" id="IPR018022">
    <property type="entry name" value="IPT"/>
</dbReference>
<evidence type="ECO:0000256" key="10">
    <source>
        <dbReference type="HAMAP-Rule" id="MF_00185"/>
    </source>
</evidence>
<feature type="binding site" evidence="10">
    <location>
        <begin position="12"/>
        <end position="19"/>
    </location>
    <ligand>
        <name>ATP</name>
        <dbReference type="ChEBI" id="CHEBI:30616"/>
    </ligand>
</feature>
<protein>
    <recommendedName>
        <fullName evidence="10">tRNA dimethylallyltransferase</fullName>
        <ecNumber evidence="10">2.5.1.75</ecNumber>
    </recommendedName>
    <alternativeName>
        <fullName evidence="10">Dimethylallyl diphosphate:tRNA dimethylallyltransferase</fullName>
        <shortName evidence="10">DMAPP:tRNA dimethylallyltransferase</shortName>
        <shortName evidence="10">DMATase</shortName>
    </alternativeName>
    <alternativeName>
        <fullName evidence="10">Isopentenyl-diphosphate:tRNA isopentenyltransferase</fullName>
        <shortName evidence="10">IPP transferase</shortName>
        <shortName evidence="10">IPPT</shortName>
        <shortName evidence="10">IPTase</shortName>
    </alternativeName>
</protein>
<dbReference type="Pfam" id="PF01715">
    <property type="entry name" value="IPPT"/>
    <property type="match status" value="1"/>
</dbReference>
<dbReference type="NCBIfam" id="TIGR00174">
    <property type="entry name" value="miaA"/>
    <property type="match status" value="1"/>
</dbReference>
<dbReference type="EC" id="2.5.1.75" evidence="10"/>
<evidence type="ECO:0000256" key="12">
    <source>
        <dbReference type="RuleBase" id="RU003784"/>
    </source>
</evidence>
<evidence type="ECO:0000256" key="7">
    <source>
        <dbReference type="ARBA" id="ARBA00022840"/>
    </source>
</evidence>
<comment type="catalytic activity">
    <reaction evidence="9 10 11">
        <text>adenosine(37) in tRNA + dimethylallyl diphosphate = N(6)-dimethylallyladenosine(37) in tRNA + diphosphate</text>
        <dbReference type="Rhea" id="RHEA:26482"/>
        <dbReference type="Rhea" id="RHEA-COMP:10162"/>
        <dbReference type="Rhea" id="RHEA-COMP:10375"/>
        <dbReference type="ChEBI" id="CHEBI:33019"/>
        <dbReference type="ChEBI" id="CHEBI:57623"/>
        <dbReference type="ChEBI" id="CHEBI:74411"/>
        <dbReference type="ChEBI" id="CHEBI:74415"/>
        <dbReference type="EC" id="2.5.1.75"/>
    </reaction>
</comment>
<evidence type="ECO:0000256" key="9">
    <source>
        <dbReference type="ARBA" id="ARBA00049563"/>
    </source>
</evidence>
<feature type="site" description="Interaction with substrate tRNA" evidence="10">
    <location>
        <position position="106"/>
    </location>
</feature>
<dbReference type="Proteomes" id="UP000619376">
    <property type="component" value="Unassembled WGS sequence"/>
</dbReference>
<comment type="subunit">
    <text evidence="10">Monomer.</text>
</comment>
<keyword evidence="4 10" id="KW-0808">Transferase</keyword>
<sequence>MPRVPFVPILTAPTAAGKSALAVDAAAALPAGRVEIVAADAFTVYRGLDLGTAKPTAAERRGVPHHLLDVVDVTEPYDVARFVAEAEATIGAVLARGNVPLVVGGTGFYLRALCRGLPTTPPADVLVRADVERDLAERGLDSLLAEIAAVDPAEERRMERNPRRVVRAVELLRRTGRLPGHYPLRPPAFAYDVIAYARPAADAEARIAARTLAMLRAGWPQEAAWLAATVDPDAAPHPTVWQALGYRDALAVHRGQLGREAAAERIALATRQYVKRQATFIRTQLGAPLDTPDGAARRLAAVLAALAGAV</sequence>
<gene>
    <name evidence="10 14" type="primary">miaA</name>
    <name evidence="14" type="ORF">GCM10017781_03550</name>
</gene>
<evidence type="ECO:0000256" key="8">
    <source>
        <dbReference type="ARBA" id="ARBA00022842"/>
    </source>
</evidence>
<evidence type="ECO:0000256" key="2">
    <source>
        <dbReference type="ARBA" id="ARBA00003213"/>
    </source>
</evidence>
<dbReference type="InterPro" id="IPR039657">
    <property type="entry name" value="Dimethylallyltransferase"/>
</dbReference>
<evidence type="ECO:0000256" key="1">
    <source>
        <dbReference type="ARBA" id="ARBA00001946"/>
    </source>
</evidence>
<dbReference type="Gene3D" id="3.40.50.300">
    <property type="entry name" value="P-loop containing nucleotide triphosphate hydrolases"/>
    <property type="match status" value="1"/>
</dbReference>
<feature type="binding site" evidence="10">
    <location>
        <begin position="14"/>
        <end position="19"/>
    </location>
    <ligand>
        <name>substrate</name>
    </ligand>
</feature>
<dbReference type="PANTHER" id="PTHR11088:SF60">
    <property type="entry name" value="TRNA DIMETHYLALLYLTRANSFERASE"/>
    <property type="match status" value="1"/>
</dbReference>
<evidence type="ECO:0000256" key="11">
    <source>
        <dbReference type="RuleBase" id="RU003783"/>
    </source>
</evidence>
<evidence type="ECO:0000256" key="3">
    <source>
        <dbReference type="ARBA" id="ARBA00005842"/>
    </source>
</evidence>
<keyword evidence="7 10" id="KW-0067">ATP-binding</keyword>
<dbReference type="Gene3D" id="1.10.20.140">
    <property type="match status" value="1"/>
</dbReference>
<organism evidence="14 15">
    <name type="scientific">Deinococcus metalli</name>
    <dbReference type="NCBI Taxonomy" id="1141878"/>
    <lineage>
        <taxon>Bacteria</taxon>
        <taxon>Thermotogati</taxon>
        <taxon>Deinococcota</taxon>
        <taxon>Deinococci</taxon>
        <taxon>Deinococcales</taxon>
        <taxon>Deinococcaceae</taxon>
        <taxon>Deinococcus</taxon>
    </lineage>
</organism>
<dbReference type="HAMAP" id="MF_00185">
    <property type="entry name" value="IPP_trans"/>
    <property type="match status" value="1"/>
</dbReference>
<feature type="site" description="Interaction with substrate tRNA" evidence="10">
    <location>
        <position position="128"/>
    </location>
</feature>
<proteinExistence type="inferred from homology"/>
<reference evidence="15" key="1">
    <citation type="journal article" date="2019" name="Int. J. Syst. Evol. Microbiol.">
        <title>The Global Catalogue of Microorganisms (GCM) 10K type strain sequencing project: providing services to taxonomists for standard genome sequencing and annotation.</title>
        <authorList>
            <consortium name="The Broad Institute Genomics Platform"/>
            <consortium name="The Broad Institute Genome Sequencing Center for Infectious Disease"/>
            <person name="Wu L."/>
            <person name="Ma J."/>
        </authorList>
    </citation>
    <scope>NUCLEOTIDE SEQUENCE [LARGE SCALE GENOMIC DNA]</scope>
    <source>
        <strain evidence="15">CGMCC 1.18437</strain>
    </source>
</reference>
<comment type="function">
    <text evidence="2 10 12">Catalyzes the transfer of a dimethylallyl group onto the adenine at position 37 in tRNAs that read codons beginning with uridine, leading to the formation of N6-(dimethylallyl)adenosine (i(6)A).</text>
</comment>
<keyword evidence="8 10" id="KW-0460">Magnesium</keyword>
<accession>A0ABQ3JK06</accession>
<dbReference type="SUPFAM" id="SSF52540">
    <property type="entry name" value="P-loop containing nucleoside triphosphate hydrolases"/>
    <property type="match status" value="1"/>
</dbReference>
<dbReference type="InterPro" id="IPR027417">
    <property type="entry name" value="P-loop_NTPase"/>
</dbReference>
<name>A0ABQ3JK06_9DEIO</name>
<evidence type="ECO:0000313" key="15">
    <source>
        <dbReference type="Proteomes" id="UP000619376"/>
    </source>
</evidence>
<evidence type="ECO:0000256" key="6">
    <source>
        <dbReference type="ARBA" id="ARBA00022741"/>
    </source>
</evidence>
<evidence type="ECO:0000256" key="4">
    <source>
        <dbReference type="ARBA" id="ARBA00022679"/>
    </source>
</evidence>
<evidence type="ECO:0000256" key="13">
    <source>
        <dbReference type="RuleBase" id="RU003785"/>
    </source>
</evidence>
<evidence type="ECO:0000313" key="14">
    <source>
        <dbReference type="EMBL" id="GHF30714.1"/>
    </source>
</evidence>
<comment type="caution">
    <text evidence="14">The sequence shown here is derived from an EMBL/GenBank/DDBJ whole genome shotgun (WGS) entry which is preliminary data.</text>
</comment>
<comment type="caution">
    <text evidence="10">Lacks conserved residue(s) required for the propagation of feature annotation.</text>
</comment>